<gene>
    <name evidence="4" type="ORF">TBRA_LOCUS9929</name>
</gene>
<dbReference type="Proteomes" id="UP000479190">
    <property type="component" value="Unassembled WGS sequence"/>
</dbReference>
<dbReference type="InterPro" id="IPR036770">
    <property type="entry name" value="Ankyrin_rpt-contain_sf"/>
</dbReference>
<dbReference type="EMBL" id="CADCXV010000892">
    <property type="protein sequence ID" value="CAB0038137.1"/>
    <property type="molecule type" value="Genomic_DNA"/>
</dbReference>
<proteinExistence type="predicted"/>
<dbReference type="Pfam" id="PF12796">
    <property type="entry name" value="Ank_2"/>
    <property type="match status" value="1"/>
</dbReference>
<accession>A0A6H5ITQ7</accession>
<dbReference type="OrthoDB" id="7693516at2759"/>
<dbReference type="PROSITE" id="PS50088">
    <property type="entry name" value="ANK_REPEAT"/>
    <property type="match status" value="1"/>
</dbReference>
<evidence type="ECO:0000313" key="4">
    <source>
        <dbReference type="EMBL" id="CAB0038137.1"/>
    </source>
</evidence>
<evidence type="ECO:0000313" key="5">
    <source>
        <dbReference type="Proteomes" id="UP000479190"/>
    </source>
</evidence>
<dbReference type="PANTHER" id="PTHR24198:SF165">
    <property type="entry name" value="ANKYRIN REPEAT-CONTAINING PROTEIN-RELATED"/>
    <property type="match status" value="1"/>
</dbReference>
<evidence type="ECO:0000256" key="3">
    <source>
        <dbReference type="PROSITE-ProRule" id="PRU00023"/>
    </source>
</evidence>
<dbReference type="Gene3D" id="1.25.40.20">
    <property type="entry name" value="Ankyrin repeat-containing domain"/>
    <property type="match status" value="2"/>
</dbReference>
<sequence length="654" mass="76396">MATSIDQSNVNSDNQRKLETLKSLRENVNWEIEGERRGLLNQLYALVENWTDQLPNLREIFRAEEIDWLLSAAVSDNHENEDKRRFVEFVASTGYKDEPKVDKDGKPLLNRTTPIHLAGRIKYSYLILTQLFRIYNRFDVNYVDELGMTHFHVACKCDSYTSAAEKFLKFGQDPNCHPPPLHEAIAGYNNFAILHLLKSGADPNLADAEGLTPLHKICKRFNSDIIPVSMLFIISDEKHQLVKVDPLDKFGRTPLHYALMIEWHKKKIVQLLIKIKNATPNLADVDGLTPLHLICQRNFEEEDLVELFFEMCDEKHHLVPVDPLDNRGRTPLHYAVTSLLPNTVDFLLNRGADLSKFVFPTERFKIWFGYYYDCKLKLASGAMGVVENLERRGYELDQNNVLMIMKWYAKYGLFEKSEELEKYLYNDEEFRSVLNNIFFGNNNSEFRLTSYVKKPIESEQCRRFISPRARGYRVHSRVRTCTHTQGVVKPHKVHIQVLYALYAENRQTRNYMYIPDLACANEISICCCFKDKRGGDRRRRAERRNSSCVYAAILRKNMRCERSSLYCRHWPLALMEIELLFFCLSLSFLYKTIYFDRGRFDRSVSKAARRSRAICEREIYVLVHAHATLVTFCKAFAHCPEFLRSGIQLRLQKN</sequence>
<feature type="repeat" description="ANK" evidence="3">
    <location>
        <begin position="327"/>
        <end position="355"/>
    </location>
</feature>
<keyword evidence="5" id="KW-1185">Reference proteome</keyword>
<organism evidence="4 5">
    <name type="scientific">Trichogramma brassicae</name>
    <dbReference type="NCBI Taxonomy" id="86971"/>
    <lineage>
        <taxon>Eukaryota</taxon>
        <taxon>Metazoa</taxon>
        <taxon>Ecdysozoa</taxon>
        <taxon>Arthropoda</taxon>
        <taxon>Hexapoda</taxon>
        <taxon>Insecta</taxon>
        <taxon>Pterygota</taxon>
        <taxon>Neoptera</taxon>
        <taxon>Endopterygota</taxon>
        <taxon>Hymenoptera</taxon>
        <taxon>Apocrita</taxon>
        <taxon>Proctotrupomorpha</taxon>
        <taxon>Chalcidoidea</taxon>
        <taxon>Trichogrammatidae</taxon>
        <taxon>Trichogramma</taxon>
    </lineage>
</organism>
<dbReference type="InterPro" id="IPR002110">
    <property type="entry name" value="Ankyrin_rpt"/>
</dbReference>
<dbReference type="PROSITE" id="PS50297">
    <property type="entry name" value="ANK_REP_REGION"/>
    <property type="match status" value="1"/>
</dbReference>
<keyword evidence="2 3" id="KW-0040">ANK repeat</keyword>
<keyword evidence="1" id="KW-0677">Repeat</keyword>
<evidence type="ECO:0000256" key="1">
    <source>
        <dbReference type="ARBA" id="ARBA00022737"/>
    </source>
</evidence>
<protein>
    <submittedName>
        <fullName evidence="4">Uncharacterized protein</fullName>
    </submittedName>
</protein>
<name>A0A6H5ITQ7_9HYME</name>
<reference evidence="4 5" key="1">
    <citation type="submission" date="2020-02" db="EMBL/GenBank/DDBJ databases">
        <authorList>
            <person name="Ferguson B K."/>
        </authorList>
    </citation>
    <scope>NUCLEOTIDE SEQUENCE [LARGE SCALE GENOMIC DNA]</scope>
</reference>
<evidence type="ECO:0000256" key="2">
    <source>
        <dbReference type="ARBA" id="ARBA00023043"/>
    </source>
</evidence>
<dbReference type="PANTHER" id="PTHR24198">
    <property type="entry name" value="ANKYRIN REPEAT AND PROTEIN KINASE DOMAIN-CONTAINING PROTEIN"/>
    <property type="match status" value="1"/>
</dbReference>
<dbReference type="AlphaFoldDB" id="A0A6H5ITQ7"/>
<dbReference type="SUPFAM" id="SSF48403">
    <property type="entry name" value="Ankyrin repeat"/>
    <property type="match status" value="1"/>
</dbReference>
<dbReference type="SMART" id="SM00248">
    <property type="entry name" value="ANK"/>
    <property type="match status" value="5"/>
</dbReference>